<sequence length="129" mass="14055">MLTVEKKEHSFIFYTAYSIVGHRGAGAYLPQSIGKVHPGQVANPSQGNIQDKQPCTHSFTPKGNLERPVNLTVIFFGLWEEAIVPGENPCMHRVNMQTLVPKDPGWESNTGPSCCKATVLPTVPPSSPN</sequence>
<dbReference type="EMBL" id="JAHRIN010021290">
    <property type="protein sequence ID" value="MEQ2198909.1"/>
    <property type="molecule type" value="Genomic_DNA"/>
</dbReference>
<protein>
    <submittedName>
        <fullName evidence="1">Uncharacterized protein</fullName>
    </submittedName>
</protein>
<name>A0ABV0QSW1_9TELE</name>
<comment type="caution">
    <text evidence="1">The sequence shown here is derived from an EMBL/GenBank/DDBJ whole genome shotgun (WGS) entry which is preliminary data.</text>
</comment>
<evidence type="ECO:0000313" key="2">
    <source>
        <dbReference type="Proteomes" id="UP001434883"/>
    </source>
</evidence>
<organism evidence="1 2">
    <name type="scientific">Xenoophorus captivus</name>
    <dbReference type="NCBI Taxonomy" id="1517983"/>
    <lineage>
        <taxon>Eukaryota</taxon>
        <taxon>Metazoa</taxon>
        <taxon>Chordata</taxon>
        <taxon>Craniata</taxon>
        <taxon>Vertebrata</taxon>
        <taxon>Euteleostomi</taxon>
        <taxon>Actinopterygii</taxon>
        <taxon>Neopterygii</taxon>
        <taxon>Teleostei</taxon>
        <taxon>Neoteleostei</taxon>
        <taxon>Acanthomorphata</taxon>
        <taxon>Ovalentaria</taxon>
        <taxon>Atherinomorphae</taxon>
        <taxon>Cyprinodontiformes</taxon>
        <taxon>Goodeidae</taxon>
        <taxon>Xenoophorus</taxon>
    </lineage>
</organism>
<evidence type="ECO:0000313" key="1">
    <source>
        <dbReference type="EMBL" id="MEQ2198909.1"/>
    </source>
</evidence>
<proteinExistence type="predicted"/>
<reference evidence="1 2" key="1">
    <citation type="submission" date="2021-06" db="EMBL/GenBank/DDBJ databases">
        <authorList>
            <person name="Palmer J.M."/>
        </authorList>
    </citation>
    <scope>NUCLEOTIDE SEQUENCE [LARGE SCALE GENOMIC DNA]</scope>
    <source>
        <strain evidence="1 2">XC_2019</strain>
        <tissue evidence="1">Muscle</tissue>
    </source>
</reference>
<dbReference type="Proteomes" id="UP001434883">
    <property type="component" value="Unassembled WGS sequence"/>
</dbReference>
<keyword evidence="2" id="KW-1185">Reference proteome</keyword>
<accession>A0ABV0QSW1</accession>
<gene>
    <name evidence="1" type="ORF">XENOCAPTIV_020728</name>
</gene>